<keyword evidence="2" id="KW-1185">Reference proteome</keyword>
<name>A0A7E6FI34_9MOLL</name>
<reference evidence="3" key="1">
    <citation type="submission" date="2025-08" db="UniProtKB">
        <authorList>
            <consortium name="RefSeq"/>
        </authorList>
    </citation>
    <scope>IDENTIFICATION</scope>
</reference>
<organism evidence="2 3">
    <name type="scientific">Octopus sinensis</name>
    <name type="common">East Asian common octopus</name>
    <dbReference type="NCBI Taxonomy" id="2607531"/>
    <lineage>
        <taxon>Eukaryota</taxon>
        <taxon>Metazoa</taxon>
        <taxon>Spiralia</taxon>
        <taxon>Lophotrochozoa</taxon>
        <taxon>Mollusca</taxon>
        <taxon>Cephalopoda</taxon>
        <taxon>Coleoidea</taxon>
        <taxon>Octopodiformes</taxon>
        <taxon>Octopoda</taxon>
        <taxon>Incirrata</taxon>
        <taxon>Octopodidae</taxon>
        <taxon>Octopus</taxon>
    </lineage>
</organism>
<dbReference type="AlphaFoldDB" id="A0A7E6FI34"/>
<dbReference type="Proteomes" id="UP000515154">
    <property type="component" value="Linkage group LG19"/>
</dbReference>
<evidence type="ECO:0000313" key="3">
    <source>
        <dbReference type="RefSeq" id="XP_036367384.1"/>
    </source>
</evidence>
<evidence type="ECO:0000313" key="2">
    <source>
        <dbReference type="Proteomes" id="UP000515154"/>
    </source>
</evidence>
<dbReference type="KEGG" id="osn:118767225"/>
<accession>A0A7E6FI34</accession>
<protein>
    <submittedName>
        <fullName evidence="3">Uncharacterized protein LOC118767225</fullName>
    </submittedName>
</protein>
<sequence length="179" mass="20542">MTVAAILYNTEEETNVLKVTRTTEVKWFGYSFEVTVQISLLDLHKIVDEIMLPKDVKLKVIVEGRSPICYHCEVQGHMQARCLQKQEVEQEEEVEQGVVARSQVSEEMENTQLVKERRKEMKMYIHHQKARKKSMQKGKEATIKSKSGIEMVETQKPGTSGEIRYGKREGVPKGKKTCG</sequence>
<gene>
    <name evidence="3" type="primary">LOC118767225</name>
</gene>
<feature type="region of interest" description="Disordered" evidence="1">
    <location>
        <begin position="129"/>
        <end position="179"/>
    </location>
</feature>
<dbReference type="RefSeq" id="XP_036367384.1">
    <property type="nucleotide sequence ID" value="XM_036511491.1"/>
</dbReference>
<evidence type="ECO:0000256" key="1">
    <source>
        <dbReference type="SAM" id="MobiDB-lite"/>
    </source>
</evidence>
<proteinExistence type="predicted"/>